<sequence>MMYPEVGNINLIQPTLIFDSQLTLSNESQGASTDA</sequence>
<dbReference type="HOGENOM" id="CLU_3367293_0_0_6"/>
<reference evidence="2" key="1">
    <citation type="journal article" date="2010" name="Mol. Biosyst.">
        <title>Complete genome sequence and comparative analysis of Shewanella violacea, a psychrophilic and piezophilic bacterium from deep sea floor sediments.</title>
        <authorList>
            <person name="Aono E."/>
            <person name="Baba T."/>
            <person name="Ara T."/>
            <person name="Nishi T."/>
            <person name="Nakamichi T."/>
            <person name="Inamoto E."/>
            <person name="Toyonaga H."/>
            <person name="Hasegawa M."/>
            <person name="Takai Y."/>
            <person name="Okumura Y."/>
            <person name="Baba M."/>
            <person name="Tomita M."/>
            <person name="Kato C."/>
            <person name="Oshima T."/>
            <person name="Nakasone K."/>
            <person name="Mori H."/>
        </authorList>
    </citation>
    <scope>NUCLEOTIDE SEQUENCE [LARGE SCALE GENOMIC DNA]</scope>
    <source>
        <strain evidence="2">JCM 10179 / CIP 106290 / LMG 19151 / DSS12</strain>
    </source>
</reference>
<gene>
    <name evidence="1" type="ordered locus">SVI_1077</name>
</gene>
<evidence type="ECO:0000313" key="2">
    <source>
        <dbReference type="Proteomes" id="UP000002350"/>
    </source>
</evidence>
<protein>
    <submittedName>
        <fullName evidence="1">Uncharacterized protein</fullName>
    </submittedName>
</protein>
<accession>D4ZH99</accession>
<dbReference type="Proteomes" id="UP000002350">
    <property type="component" value="Chromosome"/>
</dbReference>
<name>D4ZH99_SHEVD</name>
<dbReference type="KEGG" id="svo:SVI_1077"/>
<dbReference type="EMBL" id="AP011177">
    <property type="protein sequence ID" value="BAJ01048.1"/>
    <property type="molecule type" value="Genomic_DNA"/>
</dbReference>
<dbReference type="AlphaFoldDB" id="D4ZH99"/>
<keyword evidence="2" id="KW-1185">Reference proteome</keyword>
<proteinExistence type="predicted"/>
<evidence type="ECO:0000313" key="1">
    <source>
        <dbReference type="EMBL" id="BAJ01048.1"/>
    </source>
</evidence>
<organism evidence="1 2">
    <name type="scientific">Shewanella violacea (strain JCM 10179 / CIP 106290 / LMG 19151 / DSS12)</name>
    <dbReference type="NCBI Taxonomy" id="637905"/>
    <lineage>
        <taxon>Bacteria</taxon>
        <taxon>Pseudomonadati</taxon>
        <taxon>Pseudomonadota</taxon>
        <taxon>Gammaproteobacteria</taxon>
        <taxon>Alteromonadales</taxon>
        <taxon>Shewanellaceae</taxon>
        <taxon>Shewanella</taxon>
    </lineage>
</organism>
<dbReference type="STRING" id="637905.SVI_1077"/>